<protein>
    <recommendedName>
        <fullName evidence="2">SPW repeat-containing integral membrane domain-containing protein</fullName>
    </recommendedName>
</protein>
<name>A0A2M8G1F8_9BACT</name>
<evidence type="ECO:0000256" key="1">
    <source>
        <dbReference type="SAM" id="Phobius"/>
    </source>
</evidence>
<evidence type="ECO:0000259" key="2">
    <source>
        <dbReference type="Pfam" id="PF03779"/>
    </source>
</evidence>
<reference evidence="4" key="1">
    <citation type="submission" date="2017-09" db="EMBL/GenBank/DDBJ databases">
        <title>Depth-based differentiation of microbial function through sediment-hosted aquifers and enrichment of novel symbionts in the deep terrestrial subsurface.</title>
        <authorList>
            <person name="Probst A.J."/>
            <person name="Ladd B."/>
            <person name="Jarett J.K."/>
            <person name="Geller-Mcgrath D.E."/>
            <person name="Sieber C.M.K."/>
            <person name="Emerson J.B."/>
            <person name="Anantharaman K."/>
            <person name="Thomas B.C."/>
            <person name="Malmstrom R."/>
            <person name="Stieglmeier M."/>
            <person name="Klingl A."/>
            <person name="Woyke T."/>
            <person name="Ryan C.M."/>
            <person name="Banfield J.F."/>
        </authorList>
    </citation>
    <scope>NUCLEOTIDE SEQUENCE [LARGE SCALE GENOMIC DNA]</scope>
</reference>
<dbReference type="InterPro" id="IPR005530">
    <property type="entry name" value="SPW"/>
</dbReference>
<evidence type="ECO:0000313" key="4">
    <source>
        <dbReference type="Proteomes" id="UP000229674"/>
    </source>
</evidence>
<gene>
    <name evidence="3" type="ORF">CO020_00495</name>
</gene>
<keyword evidence="1" id="KW-0812">Transmembrane</keyword>
<dbReference type="Proteomes" id="UP000229674">
    <property type="component" value="Unassembled WGS sequence"/>
</dbReference>
<dbReference type="Pfam" id="PF03779">
    <property type="entry name" value="SPW"/>
    <property type="match status" value="1"/>
</dbReference>
<feature type="domain" description="SPW repeat-containing integral membrane" evidence="2">
    <location>
        <begin position="5"/>
        <end position="45"/>
    </location>
</feature>
<evidence type="ECO:0000313" key="3">
    <source>
        <dbReference type="EMBL" id="PJC65470.1"/>
    </source>
</evidence>
<sequence length="59" mass="6477">MRRANWAILVLGVWTLISPWAAPFLGISVTWNGVFVGVLVIICALWALFGERPPEGPTI</sequence>
<comment type="caution">
    <text evidence="3">The sequence shown here is derived from an EMBL/GenBank/DDBJ whole genome shotgun (WGS) entry which is preliminary data.</text>
</comment>
<proteinExistence type="predicted"/>
<keyword evidence="1" id="KW-0472">Membrane</keyword>
<accession>A0A2M8G1F8</accession>
<feature type="transmembrane region" description="Helical" evidence="1">
    <location>
        <begin position="31"/>
        <end position="49"/>
    </location>
</feature>
<dbReference type="EMBL" id="PFQX01000021">
    <property type="protein sequence ID" value="PJC65470.1"/>
    <property type="molecule type" value="Genomic_DNA"/>
</dbReference>
<organism evidence="3 4">
    <name type="scientific">Candidatus Colwellbacteria bacterium CG_4_9_14_0_2_um_filter_50_12</name>
    <dbReference type="NCBI Taxonomy" id="1974538"/>
    <lineage>
        <taxon>Bacteria</taxon>
        <taxon>Candidatus Colwelliibacteriota</taxon>
    </lineage>
</organism>
<dbReference type="AlphaFoldDB" id="A0A2M8G1F8"/>
<keyword evidence="1" id="KW-1133">Transmembrane helix</keyword>